<dbReference type="AlphaFoldDB" id="A0A644TNZ1"/>
<name>A0A644TNZ1_9ZZZZ</name>
<dbReference type="EMBL" id="VSSQ01000043">
    <property type="protein sequence ID" value="MPL68698.1"/>
    <property type="molecule type" value="Genomic_DNA"/>
</dbReference>
<proteinExistence type="predicted"/>
<reference evidence="1" key="1">
    <citation type="submission" date="2019-08" db="EMBL/GenBank/DDBJ databases">
        <authorList>
            <person name="Kucharzyk K."/>
            <person name="Murdoch R.W."/>
            <person name="Higgins S."/>
            <person name="Loffler F."/>
        </authorList>
    </citation>
    <scope>NUCLEOTIDE SEQUENCE</scope>
</reference>
<protein>
    <recommendedName>
        <fullName evidence="2">LysB family phage lysis regulatory protein</fullName>
    </recommendedName>
</protein>
<sequence>MGKTIATIVFAVLLTGVVAWLVWQGREQAVQMGRLEQTARANAQAVKDQQEWAGNVDKALEGWRIQRDAQDKKTADLRKQLEAARHDDKTFSAWADSPLPDAAVRLLQSGAAR</sequence>
<comment type="caution">
    <text evidence="1">The sequence shown here is derived from an EMBL/GenBank/DDBJ whole genome shotgun (WGS) entry which is preliminary data.</text>
</comment>
<organism evidence="1">
    <name type="scientific">bioreactor metagenome</name>
    <dbReference type="NCBI Taxonomy" id="1076179"/>
    <lineage>
        <taxon>unclassified sequences</taxon>
        <taxon>metagenomes</taxon>
        <taxon>ecological metagenomes</taxon>
    </lineage>
</organism>
<gene>
    <name evidence="1" type="ORF">SDC9_14426</name>
</gene>
<accession>A0A644TNZ1</accession>
<evidence type="ECO:0000313" key="1">
    <source>
        <dbReference type="EMBL" id="MPL68698.1"/>
    </source>
</evidence>
<evidence type="ECO:0008006" key="2">
    <source>
        <dbReference type="Google" id="ProtNLM"/>
    </source>
</evidence>